<organism evidence="2 3">
    <name type="scientific">Anaplasma phagocytophilum str. NCH-1</name>
    <dbReference type="NCBI Taxonomy" id="1359161"/>
    <lineage>
        <taxon>Bacteria</taxon>
        <taxon>Pseudomonadati</taxon>
        <taxon>Pseudomonadota</taxon>
        <taxon>Alphaproteobacteria</taxon>
        <taxon>Rickettsiales</taxon>
        <taxon>Anaplasmataceae</taxon>
        <taxon>Anaplasma</taxon>
        <taxon>phagocytophilum group</taxon>
    </lineage>
</organism>
<evidence type="ECO:0000313" key="2">
    <source>
        <dbReference type="EMBL" id="KJV68116.1"/>
    </source>
</evidence>
<reference evidence="2 3" key="1">
    <citation type="submission" date="2015-01" db="EMBL/GenBank/DDBJ databases">
        <title>Genome Sequencing of Rickettsiales.</title>
        <authorList>
            <person name="Daugherty S.C."/>
            <person name="Su Q."/>
            <person name="Abolude K."/>
            <person name="Beier-Sexton M."/>
            <person name="Carlyon J.A."/>
            <person name="Carter R."/>
            <person name="Day N.P."/>
            <person name="Dumler S.J."/>
            <person name="Dyachenko V."/>
            <person name="Godinez A."/>
            <person name="Kurtti T.J."/>
            <person name="Lichay M."/>
            <person name="Mullins K.E."/>
            <person name="Ott S."/>
            <person name="Pappas-Brown V."/>
            <person name="Paris D.H."/>
            <person name="Patel P."/>
            <person name="Richards A.L."/>
            <person name="Sadzewicz L."/>
            <person name="Sears K."/>
            <person name="Seidman D."/>
            <person name="Sengamalay N."/>
            <person name="Stenos J."/>
            <person name="Tallon L.J."/>
            <person name="Vincent G."/>
            <person name="Fraser C.M."/>
            <person name="Munderloh U."/>
            <person name="Dunning-Hotopp J.C."/>
        </authorList>
    </citation>
    <scope>NUCLEOTIDE SEQUENCE [LARGE SCALE GENOMIC DNA]</scope>
    <source>
        <strain evidence="2 3">NCH-1</strain>
    </source>
</reference>
<gene>
    <name evidence="2" type="ORF">EPHNCH_0555</name>
</gene>
<comment type="caution">
    <text evidence="2">The sequence shown here is derived from an EMBL/GenBank/DDBJ whole genome shotgun (WGS) entry which is preliminary data.</text>
</comment>
<dbReference type="GO" id="GO:0005829">
    <property type="term" value="C:cytosol"/>
    <property type="evidence" value="ECO:0007669"/>
    <property type="project" value="TreeGrafter"/>
</dbReference>
<dbReference type="Pfam" id="PF02779">
    <property type="entry name" value="Transket_pyr"/>
    <property type="match status" value="1"/>
</dbReference>
<dbReference type="SMART" id="SM00861">
    <property type="entry name" value="Transket_pyr"/>
    <property type="match status" value="1"/>
</dbReference>
<sequence>MNNLVGGSADLTSSNNTKASWMKPITKEDFSGSYIHYGIREHAMAACMNGMALHAGVIPYGGTFLVFSDYCRPAIRLSALMALQAIYVMTHDSIGVGEDGPTHQPVEHLA</sequence>
<evidence type="ECO:0000259" key="1">
    <source>
        <dbReference type="SMART" id="SM00861"/>
    </source>
</evidence>
<dbReference type="EMBL" id="LANT01000002">
    <property type="protein sequence ID" value="KJV68116.1"/>
    <property type="molecule type" value="Genomic_DNA"/>
</dbReference>
<accession>A0A0F3NK28</accession>
<dbReference type="GO" id="GO:0004802">
    <property type="term" value="F:transketolase activity"/>
    <property type="evidence" value="ECO:0007669"/>
    <property type="project" value="TreeGrafter"/>
</dbReference>
<proteinExistence type="predicted"/>
<dbReference type="InterPro" id="IPR033247">
    <property type="entry name" value="Transketolase_fam"/>
</dbReference>
<dbReference type="PATRIC" id="fig|1359161.3.peg.631"/>
<dbReference type="InterPro" id="IPR005475">
    <property type="entry name" value="Transketolase-like_Pyr-bd"/>
</dbReference>
<dbReference type="PANTHER" id="PTHR43522">
    <property type="entry name" value="TRANSKETOLASE"/>
    <property type="match status" value="1"/>
</dbReference>
<evidence type="ECO:0000313" key="3">
    <source>
        <dbReference type="Proteomes" id="UP000033754"/>
    </source>
</evidence>
<dbReference type="AlphaFoldDB" id="A0A0F3NK28"/>
<dbReference type="Proteomes" id="UP000033754">
    <property type="component" value="Unassembled WGS sequence"/>
</dbReference>
<dbReference type="Gene3D" id="3.40.50.970">
    <property type="match status" value="1"/>
</dbReference>
<feature type="domain" description="Transketolase-like pyrimidine-binding" evidence="1">
    <location>
        <begin position="1"/>
        <end position="110"/>
    </location>
</feature>
<protein>
    <submittedName>
        <fullName evidence="2">Transketolase, pyrimidine binding domain protein</fullName>
    </submittedName>
</protein>
<dbReference type="InterPro" id="IPR029061">
    <property type="entry name" value="THDP-binding"/>
</dbReference>
<dbReference type="SUPFAM" id="SSF52518">
    <property type="entry name" value="Thiamin diphosphate-binding fold (THDP-binding)"/>
    <property type="match status" value="1"/>
</dbReference>
<dbReference type="PANTHER" id="PTHR43522:SF2">
    <property type="entry name" value="TRANSKETOLASE 1-RELATED"/>
    <property type="match status" value="1"/>
</dbReference>
<dbReference type="CDD" id="cd07033">
    <property type="entry name" value="TPP_PYR_DXS_TK_like"/>
    <property type="match status" value="1"/>
</dbReference>
<dbReference type="GO" id="GO:0006098">
    <property type="term" value="P:pentose-phosphate shunt"/>
    <property type="evidence" value="ECO:0007669"/>
    <property type="project" value="TreeGrafter"/>
</dbReference>
<name>A0A0F3NK28_ANAPH</name>